<keyword evidence="7" id="KW-1185">Reference proteome</keyword>
<keyword evidence="3" id="KW-0812">Transmembrane</keyword>
<dbReference type="SUPFAM" id="SSF118215">
    <property type="entry name" value="Proton glutamate symport protein"/>
    <property type="match status" value="1"/>
</dbReference>
<dbReference type="Pfam" id="PF00375">
    <property type="entry name" value="SDF"/>
    <property type="match status" value="1"/>
</dbReference>
<dbReference type="AlphaFoldDB" id="A0A926EK15"/>
<gene>
    <name evidence="6" type="ORF">H8718_09645</name>
</gene>
<evidence type="ECO:0000313" key="6">
    <source>
        <dbReference type="EMBL" id="MBC8579792.1"/>
    </source>
</evidence>
<keyword evidence="4" id="KW-1133">Transmembrane helix</keyword>
<evidence type="ECO:0000256" key="1">
    <source>
        <dbReference type="ARBA" id="ARBA00004141"/>
    </source>
</evidence>
<dbReference type="InterPro" id="IPR001991">
    <property type="entry name" value="Na-dicarboxylate_symporter"/>
</dbReference>
<dbReference type="GO" id="GO:0015293">
    <property type="term" value="F:symporter activity"/>
    <property type="evidence" value="ECO:0007669"/>
    <property type="project" value="InterPro"/>
</dbReference>
<evidence type="ECO:0000256" key="5">
    <source>
        <dbReference type="ARBA" id="ARBA00023136"/>
    </source>
</evidence>
<dbReference type="GO" id="GO:0016020">
    <property type="term" value="C:membrane"/>
    <property type="evidence" value="ECO:0007669"/>
    <property type="project" value="UniProtKB-SubCell"/>
</dbReference>
<proteinExistence type="predicted"/>
<evidence type="ECO:0000256" key="2">
    <source>
        <dbReference type="ARBA" id="ARBA00022448"/>
    </source>
</evidence>
<keyword evidence="2" id="KW-0813">Transport</keyword>
<dbReference type="EMBL" id="JACRSY010000013">
    <property type="protein sequence ID" value="MBC8579792.1"/>
    <property type="molecule type" value="Genomic_DNA"/>
</dbReference>
<reference evidence="6" key="1">
    <citation type="submission" date="2020-08" db="EMBL/GenBank/DDBJ databases">
        <title>Genome public.</title>
        <authorList>
            <person name="Liu C."/>
            <person name="Sun Q."/>
        </authorList>
    </citation>
    <scope>NUCLEOTIDE SEQUENCE</scope>
    <source>
        <strain evidence="6">NSJ-12</strain>
    </source>
</reference>
<comment type="caution">
    <text evidence="6">The sequence shown here is derived from an EMBL/GenBank/DDBJ whole genome shotgun (WGS) entry which is preliminary data.</text>
</comment>
<dbReference type="InterPro" id="IPR036458">
    <property type="entry name" value="Na:dicarbo_symporter_sf"/>
</dbReference>
<dbReference type="Gene3D" id="1.10.3860.10">
    <property type="entry name" value="Sodium:dicarboxylate symporter"/>
    <property type="match status" value="1"/>
</dbReference>
<dbReference type="Proteomes" id="UP000655830">
    <property type="component" value="Unassembled WGS sequence"/>
</dbReference>
<keyword evidence="5" id="KW-0472">Membrane</keyword>
<evidence type="ECO:0000313" key="7">
    <source>
        <dbReference type="Proteomes" id="UP000655830"/>
    </source>
</evidence>
<comment type="subcellular location">
    <subcellularLocation>
        <location evidence="1">Membrane</location>
        <topology evidence="1">Multi-pass membrane protein</topology>
    </subcellularLocation>
</comment>
<protein>
    <submittedName>
        <fullName evidence="6">Cation:dicarboxylase symporter family transporter</fullName>
    </submittedName>
</protein>
<name>A0A926EK15_9FIRM</name>
<accession>A0A926EK15</accession>
<organism evidence="6 7">
    <name type="scientific">Zhenhengia yiwuensis</name>
    <dbReference type="NCBI Taxonomy" id="2763666"/>
    <lineage>
        <taxon>Bacteria</taxon>
        <taxon>Bacillati</taxon>
        <taxon>Bacillota</taxon>
        <taxon>Clostridia</taxon>
        <taxon>Lachnospirales</taxon>
        <taxon>Lachnospiraceae</taxon>
        <taxon>Zhenhengia</taxon>
    </lineage>
</organism>
<evidence type="ECO:0000256" key="4">
    <source>
        <dbReference type="ARBA" id="ARBA00022989"/>
    </source>
</evidence>
<evidence type="ECO:0000256" key="3">
    <source>
        <dbReference type="ARBA" id="ARBA00022692"/>
    </source>
</evidence>
<sequence length="47" mass="5238">MMDMTMIVMKVAPAGIFCLVAKTFSEIGFDAFILMIKYMVAIFLVKG</sequence>